<keyword evidence="2" id="KW-1185">Reference proteome</keyword>
<dbReference type="Proteomes" id="UP000004259">
    <property type="component" value="Unassembled WGS sequence"/>
</dbReference>
<accession>E9SDB6</accession>
<protein>
    <submittedName>
        <fullName evidence="1">Conserved domain protein</fullName>
    </submittedName>
</protein>
<dbReference type="eggNOG" id="ENOG50325DJ">
    <property type="taxonomic scope" value="Bacteria"/>
</dbReference>
<dbReference type="AlphaFoldDB" id="E9SDB6"/>
<organism evidence="1 2">
    <name type="scientific">Ruminococcus albus 8</name>
    <dbReference type="NCBI Taxonomy" id="246199"/>
    <lineage>
        <taxon>Bacteria</taxon>
        <taxon>Bacillati</taxon>
        <taxon>Bacillota</taxon>
        <taxon>Clostridia</taxon>
        <taxon>Eubacteriales</taxon>
        <taxon>Oscillospiraceae</taxon>
        <taxon>Ruminococcus</taxon>
    </lineage>
</organism>
<dbReference type="EMBL" id="ADKM02000089">
    <property type="protein sequence ID" value="EGC02718.1"/>
    <property type="molecule type" value="Genomic_DNA"/>
</dbReference>
<comment type="caution">
    <text evidence="1">The sequence shown here is derived from an EMBL/GenBank/DDBJ whole genome shotgun (WGS) entry which is preliminary data.</text>
</comment>
<dbReference type="OrthoDB" id="1818474at2"/>
<evidence type="ECO:0000313" key="2">
    <source>
        <dbReference type="Proteomes" id="UP000004259"/>
    </source>
</evidence>
<dbReference type="RefSeq" id="WP_002850302.1">
    <property type="nucleotide sequence ID" value="NZ_ADKM02000089.1"/>
</dbReference>
<evidence type="ECO:0000313" key="1">
    <source>
        <dbReference type="EMBL" id="EGC02718.1"/>
    </source>
</evidence>
<name>E9SDB6_RUMAL</name>
<proteinExistence type="predicted"/>
<dbReference type="PROSITE" id="PS51257">
    <property type="entry name" value="PROKAR_LIPOPROTEIN"/>
    <property type="match status" value="1"/>
</dbReference>
<dbReference type="STRING" id="246199.CUS_5069"/>
<gene>
    <name evidence="1" type="ORF">CUS_5069</name>
</gene>
<sequence>MKNKKKLLGTVLAAALLLFGCGEEQSDLVEQEQVPISQEVNTPSEGFYYEWAGEKITPELAAEKGCIMMGDNGTGAAEWCDFLIDLAADATGEITICTDESVMQITESASGGTAVVQVKKKYSGRVISYGRIISPVEVCCVRNEESDTLDYYLSDVLINSMPAAGNDDLTDVPADFQCFRVSSDAAVTFPYQKHFSSFGDFESYYDLYHDSLGLDEVRQSMSGYNDDGGFNTHIVFLYGDMSASDQSYTFLRAVKENGTLTFYLKQQDHNSSGSVSKWQLLCSVPGEYLSDVAPDKVKWVVYDDRESRG</sequence>
<reference evidence="1 2" key="1">
    <citation type="submission" date="2011-02" db="EMBL/GenBank/DDBJ databases">
        <authorList>
            <person name="Nelson K.E."/>
            <person name="Sutton G."/>
            <person name="Torralba M."/>
            <person name="Durkin S."/>
            <person name="Harkins D."/>
            <person name="Montgomery R."/>
            <person name="Ziemer C."/>
            <person name="Klaassens E."/>
            <person name="Ocuiv P."/>
            <person name="Morrison M."/>
        </authorList>
    </citation>
    <scope>NUCLEOTIDE SEQUENCE [LARGE SCALE GENOMIC DNA]</scope>
    <source>
        <strain evidence="1 2">8</strain>
    </source>
</reference>